<name>A0A226E980_FOLCA</name>
<feature type="region of interest" description="Disordered" evidence="1">
    <location>
        <begin position="188"/>
        <end position="332"/>
    </location>
</feature>
<feature type="compositionally biased region" description="Basic residues" evidence="1">
    <location>
        <begin position="319"/>
        <end position="332"/>
    </location>
</feature>
<evidence type="ECO:0000256" key="1">
    <source>
        <dbReference type="SAM" id="MobiDB-lite"/>
    </source>
</evidence>
<dbReference type="AlphaFoldDB" id="A0A226E980"/>
<proteinExistence type="predicted"/>
<gene>
    <name evidence="2" type="ORF">Fcan01_10356</name>
</gene>
<sequence length="332" mass="35955">MPPKKKRGRINPPIPLNPPSPTPPGSSGVVSVLPTIYIASNLFDDDDEEEEDWVLPTITNVFTASASSPLPPPETIEIPDNEDLPADTTSTDTTTTTTEILDPEKSLKLSSPVPSPSPPPPPRPPSPFVPEPTSGLCDLCGGLFLGEEEDASGETFSDHVCGSGLCSLCGYLYLDRDDFKRHEGECGIFKEDPPPPVLTPIKNQAANSAEVEGTPPNITDVNYAATKPGTELSSKSEEKLPSNSQEEKSKSEENPSPKSTLNPKFLKIRNPDSKTVKDPEWEVPNSDSGSSEAEDDNDADVVFTIRKKDTAVDKDWSVRPRRAAAQRKSYKF</sequence>
<organism evidence="2 3">
    <name type="scientific">Folsomia candida</name>
    <name type="common">Springtail</name>
    <dbReference type="NCBI Taxonomy" id="158441"/>
    <lineage>
        <taxon>Eukaryota</taxon>
        <taxon>Metazoa</taxon>
        <taxon>Ecdysozoa</taxon>
        <taxon>Arthropoda</taxon>
        <taxon>Hexapoda</taxon>
        <taxon>Collembola</taxon>
        <taxon>Entomobryomorpha</taxon>
        <taxon>Isotomoidea</taxon>
        <taxon>Isotomidae</taxon>
        <taxon>Proisotominae</taxon>
        <taxon>Folsomia</taxon>
    </lineage>
</organism>
<dbReference type="Proteomes" id="UP000198287">
    <property type="component" value="Unassembled WGS sequence"/>
</dbReference>
<comment type="caution">
    <text evidence="2">The sequence shown here is derived from an EMBL/GenBank/DDBJ whole genome shotgun (WGS) entry which is preliminary data.</text>
</comment>
<evidence type="ECO:0000313" key="2">
    <source>
        <dbReference type="EMBL" id="OXA54093.1"/>
    </source>
</evidence>
<reference evidence="2 3" key="1">
    <citation type="submission" date="2015-12" db="EMBL/GenBank/DDBJ databases">
        <title>The genome of Folsomia candida.</title>
        <authorList>
            <person name="Faddeeva A."/>
            <person name="Derks M.F."/>
            <person name="Anvar Y."/>
            <person name="Smit S."/>
            <person name="Van Straalen N."/>
            <person name="Roelofs D."/>
        </authorList>
    </citation>
    <scope>NUCLEOTIDE SEQUENCE [LARGE SCALE GENOMIC DNA]</scope>
    <source>
        <strain evidence="2 3">VU population</strain>
        <tissue evidence="2">Whole body</tissue>
    </source>
</reference>
<evidence type="ECO:0000313" key="3">
    <source>
        <dbReference type="Proteomes" id="UP000198287"/>
    </source>
</evidence>
<feature type="compositionally biased region" description="Basic and acidic residues" evidence="1">
    <location>
        <begin position="306"/>
        <end position="318"/>
    </location>
</feature>
<feature type="compositionally biased region" description="Pro residues" evidence="1">
    <location>
        <begin position="113"/>
        <end position="130"/>
    </location>
</feature>
<feature type="compositionally biased region" description="Pro residues" evidence="1">
    <location>
        <begin position="12"/>
        <end position="24"/>
    </location>
</feature>
<protein>
    <submittedName>
        <fullName evidence="2">Uncharacterized protein</fullName>
    </submittedName>
</protein>
<feature type="compositionally biased region" description="Basic and acidic residues" evidence="1">
    <location>
        <begin position="234"/>
        <end position="255"/>
    </location>
</feature>
<dbReference type="EMBL" id="LNIX01000005">
    <property type="protein sequence ID" value="OXA54093.1"/>
    <property type="molecule type" value="Genomic_DNA"/>
</dbReference>
<feature type="region of interest" description="Disordered" evidence="1">
    <location>
        <begin position="62"/>
        <end position="132"/>
    </location>
</feature>
<feature type="region of interest" description="Disordered" evidence="1">
    <location>
        <begin position="1"/>
        <end position="30"/>
    </location>
</feature>
<feature type="compositionally biased region" description="Basic and acidic residues" evidence="1">
    <location>
        <begin position="269"/>
        <end position="280"/>
    </location>
</feature>
<keyword evidence="3" id="KW-1185">Reference proteome</keyword>
<accession>A0A226E980</accession>
<feature type="compositionally biased region" description="Low complexity" evidence="1">
    <location>
        <begin position="87"/>
        <end position="98"/>
    </location>
</feature>